<comment type="similarity">
    <text evidence="1">Belongs to the YggT family.</text>
</comment>
<keyword evidence="2" id="KW-0472">Membrane</keyword>
<dbReference type="Proteomes" id="UP000700706">
    <property type="component" value="Unassembled WGS sequence"/>
</dbReference>
<proteinExistence type="inferred from homology"/>
<keyword evidence="2" id="KW-0812">Transmembrane</keyword>
<dbReference type="PANTHER" id="PTHR33219">
    <property type="entry name" value="YLMG HOMOLOG PROTEIN 2, CHLOROPLASTIC"/>
    <property type="match status" value="1"/>
</dbReference>
<feature type="transmembrane region" description="Helical" evidence="2">
    <location>
        <begin position="69"/>
        <end position="90"/>
    </location>
</feature>
<evidence type="ECO:0000313" key="3">
    <source>
        <dbReference type="EMBL" id="MBW8726023.1"/>
    </source>
</evidence>
<reference evidence="3" key="1">
    <citation type="submission" date="2020-06" db="EMBL/GenBank/DDBJ databases">
        <title>Stable isotope informed genome-resolved metagenomics uncovers potential trophic interactions in rhizosphere soil.</title>
        <authorList>
            <person name="Starr E.P."/>
            <person name="Shi S."/>
            <person name="Blazewicz S.J."/>
            <person name="Koch B.J."/>
            <person name="Probst A.J."/>
            <person name="Hungate B.A."/>
            <person name="Pett-Ridge J."/>
            <person name="Firestone M.K."/>
            <person name="Banfield J.F."/>
        </authorList>
    </citation>
    <scope>NUCLEOTIDE SEQUENCE</scope>
    <source>
        <strain evidence="3">YM_69_17</strain>
    </source>
</reference>
<dbReference type="Pfam" id="PF02325">
    <property type="entry name" value="CCB3_YggT"/>
    <property type="match status" value="1"/>
</dbReference>
<protein>
    <submittedName>
        <fullName evidence="3">YggT family protein</fullName>
    </submittedName>
</protein>
<gene>
    <name evidence="3" type="ORF">JF625_12820</name>
</gene>
<organism evidence="3 4">
    <name type="scientific">Inquilinus limosus</name>
    <dbReference type="NCBI Taxonomy" id="171674"/>
    <lineage>
        <taxon>Bacteria</taxon>
        <taxon>Pseudomonadati</taxon>
        <taxon>Pseudomonadota</taxon>
        <taxon>Alphaproteobacteria</taxon>
        <taxon>Rhodospirillales</taxon>
        <taxon>Rhodospirillaceae</taxon>
        <taxon>Inquilinus</taxon>
    </lineage>
</organism>
<feature type="transmembrane region" description="Helical" evidence="2">
    <location>
        <begin position="17"/>
        <end position="37"/>
    </location>
</feature>
<evidence type="ECO:0000256" key="1">
    <source>
        <dbReference type="ARBA" id="ARBA00010894"/>
    </source>
</evidence>
<evidence type="ECO:0000256" key="2">
    <source>
        <dbReference type="SAM" id="Phobius"/>
    </source>
</evidence>
<sequence>MIVIDPLITIIQYALQLYVWVVIAAAILSWLVTFNVVNARNQVVYQIANALYRLTEPALRPIRRFLPNLGGIDISPVILLLIIYFLQMVLERLRIALFYS</sequence>
<comment type="caution">
    <text evidence="3">The sequence shown here is derived from an EMBL/GenBank/DDBJ whole genome shotgun (WGS) entry which is preliminary data.</text>
</comment>
<dbReference type="PANTHER" id="PTHR33219:SF14">
    <property type="entry name" value="PROTEIN COFACTOR ASSEMBLY OF COMPLEX C SUBUNIT B CCB3, CHLOROPLASTIC-RELATED"/>
    <property type="match status" value="1"/>
</dbReference>
<evidence type="ECO:0000313" key="4">
    <source>
        <dbReference type="Proteomes" id="UP000700706"/>
    </source>
</evidence>
<dbReference type="GO" id="GO:0016020">
    <property type="term" value="C:membrane"/>
    <property type="evidence" value="ECO:0007669"/>
    <property type="project" value="InterPro"/>
</dbReference>
<accession>A0A952KDG6</accession>
<name>A0A952KDG6_9PROT</name>
<dbReference type="AlphaFoldDB" id="A0A952KDG6"/>
<keyword evidence="2" id="KW-1133">Transmembrane helix</keyword>
<dbReference type="InterPro" id="IPR003425">
    <property type="entry name" value="CCB3/YggT"/>
</dbReference>
<dbReference type="EMBL" id="JAEKLZ010000194">
    <property type="protein sequence ID" value="MBW8726023.1"/>
    <property type="molecule type" value="Genomic_DNA"/>
</dbReference>